<dbReference type="EMBL" id="JAAAHW010006390">
    <property type="protein sequence ID" value="KAF9962175.1"/>
    <property type="molecule type" value="Genomic_DNA"/>
</dbReference>
<evidence type="ECO:0000256" key="4">
    <source>
        <dbReference type="ARBA" id="ARBA00022827"/>
    </source>
</evidence>
<dbReference type="Gene3D" id="3.50.50.60">
    <property type="entry name" value="FAD/NAD(P)-binding domain"/>
    <property type="match status" value="1"/>
</dbReference>
<evidence type="ECO:0000259" key="6">
    <source>
        <dbReference type="Pfam" id="PF01494"/>
    </source>
</evidence>
<keyword evidence="9" id="KW-1185">Reference proteome</keyword>
<feature type="domain" description="Phenol hydroxylase-like C-terminal dimerisation" evidence="7">
    <location>
        <begin position="530"/>
        <end position="703"/>
    </location>
</feature>
<evidence type="ECO:0008006" key="10">
    <source>
        <dbReference type="Google" id="ProtNLM"/>
    </source>
</evidence>
<dbReference type="OrthoDB" id="2690153at2759"/>
<comment type="cofactor">
    <cofactor evidence="1">
        <name>FAD</name>
        <dbReference type="ChEBI" id="CHEBI:57692"/>
    </cofactor>
</comment>
<dbReference type="PANTHER" id="PTHR43004">
    <property type="entry name" value="TRK SYSTEM POTASSIUM UPTAKE PROTEIN"/>
    <property type="match status" value="1"/>
</dbReference>
<dbReference type="AlphaFoldDB" id="A0A9P6J6I5"/>
<sequence>MVSTTTTSTAQPSTSLHPTDIPVLIVGAGPTGIFTALLLTKMGIPCRLIEREHEVSKLSKALALHARTLEILQMVGIDLGALNHQGDDPAKHENPLLKNPLLEKFLANGNKVSDFHMYFGHTLSSKMPTLKNTESHFGYALFLEQSLTVAFLTEELEKLGGRIDRGWELMDTKVVEDEKSGQSWVETTIRRAKDGTNIRSTENKIFGAIELEVEQEGKEYDLEVVRSEYLIATDGGKSVVRHKLNIPFTGKTRPNQMILYDGHVKADIPLDQVIVLHGDIGAPLIIMPVAVGRVRMMLNNGPMTPEEHARCNSEELTLEKFQEMVDKTAYPVKIQLLDHEWLTYYRVNERIAERYTHKDRIFLAGDAAHVHSPAGGQGLNMGLQDVFNLTWKMALVLKGTAPTSILDTYEAERPQVAADIIQLSSNLFNSAVSDSFILRMLRRVILHALTYILPRIPHGPPVCMLRIRYHENAINKIHPTQPLPSDEFKVGARARDGCLSIIGDHSHDIVNDIGVARTIEEDMVEEEEKPRLRLHHLLIGPGIFHILVFTSDMLHPKNNRSGKMIQGISTTTAQEIAKQVENRLATWQASYVSSSSPSVIVSNNKTSNHHQEKLFMVHVISASAVDTAVVSASGLITKALGEGKLYLDENEILHERYGVAAKRGPGSIFVLRPDSHIGYKVMGADESAWQDVEEYLGSILTTQL</sequence>
<comment type="similarity">
    <text evidence="2">Belongs to the PheA/TfdB FAD monooxygenase family.</text>
</comment>
<dbReference type="PANTHER" id="PTHR43004:SF19">
    <property type="entry name" value="BINDING MONOOXYGENASE, PUTATIVE (JCVI)-RELATED"/>
    <property type="match status" value="1"/>
</dbReference>
<dbReference type="Pfam" id="PF01494">
    <property type="entry name" value="FAD_binding_3"/>
    <property type="match status" value="1"/>
</dbReference>
<dbReference type="Gene3D" id="3.30.70.2450">
    <property type="match status" value="1"/>
</dbReference>
<evidence type="ECO:0000256" key="1">
    <source>
        <dbReference type="ARBA" id="ARBA00001974"/>
    </source>
</evidence>
<evidence type="ECO:0000259" key="7">
    <source>
        <dbReference type="Pfam" id="PF07976"/>
    </source>
</evidence>
<evidence type="ECO:0000256" key="3">
    <source>
        <dbReference type="ARBA" id="ARBA00022630"/>
    </source>
</evidence>
<dbReference type="Gene3D" id="3.40.30.20">
    <property type="match status" value="1"/>
</dbReference>
<dbReference type="Proteomes" id="UP000749646">
    <property type="component" value="Unassembled WGS sequence"/>
</dbReference>
<dbReference type="InterPro" id="IPR002938">
    <property type="entry name" value="FAD-bd"/>
</dbReference>
<dbReference type="InterPro" id="IPR036249">
    <property type="entry name" value="Thioredoxin-like_sf"/>
</dbReference>
<name>A0A9P6J6I5_9FUNG</name>
<dbReference type="SUPFAM" id="SSF51905">
    <property type="entry name" value="FAD/NAD(P)-binding domain"/>
    <property type="match status" value="1"/>
</dbReference>
<accession>A0A9P6J6I5</accession>
<dbReference type="GO" id="GO:0016709">
    <property type="term" value="F:oxidoreductase activity, acting on paired donors, with incorporation or reduction of molecular oxygen, NAD(P)H as one donor, and incorporation of one atom of oxygen"/>
    <property type="evidence" value="ECO:0007669"/>
    <property type="project" value="UniProtKB-ARBA"/>
</dbReference>
<keyword evidence="3" id="KW-0285">Flavoprotein</keyword>
<evidence type="ECO:0000256" key="5">
    <source>
        <dbReference type="ARBA" id="ARBA00023002"/>
    </source>
</evidence>
<feature type="domain" description="FAD-binding" evidence="6">
    <location>
        <begin position="21"/>
        <end position="423"/>
    </location>
</feature>
<proteinExistence type="inferred from homology"/>
<dbReference type="PRINTS" id="PR00420">
    <property type="entry name" value="RNGMNOXGNASE"/>
</dbReference>
<dbReference type="GO" id="GO:0071949">
    <property type="term" value="F:FAD binding"/>
    <property type="evidence" value="ECO:0007669"/>
    <property type="project" value="InterPro"/>
</dbReference>
<evidence type="ECO:0000256" key="2">
    <source>
        <dbReference type="ARBA" id="ARBA00007801"/>
    </source>
</evidence>
<dbReference type="InterPro" id="IPR038220">
    <property type="entry name" value="PHOX_C_sf"/>
</dbReference>
<dbReference type="InterPro" id="IPR050641">
    <property type="entry name" value="RIFMO-like"/>
</dbReference>
<dbReference type="InterPro" id="IPR012941">
    <property type="entry name" value="Phe_hydrox_C_dim_dom"/>
</dbReference>
<keyword evidence="4" id="KW-0274">FAD</keyword>
<dbReference type="InterPro" id="IPR036188">
    <property type="entry name" value="FAD/NAD-bd_sf"/>
</dbReference>
<evidence type="ECO:0000313" key="9">
    <source>
        <dbReference type="Proteomes" id="UP000749646"/>
    </source>
</evidence>
<keyword evidence="5" id="KW-0560">Oxidoreductase</keyword>
<dbReference type="SUPFAM" id="SSF52833">
    <property type="entry name" value="Thioredoxin-like"/>
    <property type="match status" value="1"/>
</dbReference>
<comment type="caution">
    <text evidence="8">The sequence shown here is derived from an EMBL/GenBank/DDBJ whole genome shotgun (WGS) entry which is preliminary data.</text>
</comment>
<reference evidence="8" key="1">
    <citation type="journal article" date="2020" name="Fungal Divers.">
        <title>Resolving the Mortierellaceae phylogeny through synthesis of multi-gene phylogenetics and phylogenomics.</title>
        <authorList>
            <person name="Vandepol N."/>
            <person name="Liber J."/>
            <person name="Desiro A."/>
            <person name="Na H."/>
            <person name="Kennedy M."/>
            <person name="Barry K."/>
            <person name="Grigoriev I.V."/>
            <person name="Miller A.N."/>
            <person name="O'Donnell K."/>
            <person name="Stajich J.E."/>
            <person name="Bonito G."/>
        </authorList>
    </citation>
    <scope>NUCLEOTIDE SEQUENCE</scope>
    <source>
        <strain evidence="8">MES-2147</strain>
    </source>
</reference>
<evidence type="ECO:0000313" key="8">
    <source>
        <dbReference type="EMBL" id="KAF9962175.1"/>
    </source>
</evidence>
<gene>
    <name evidence="8" type="ORF">BGZ65_009662</name>
</gene>
<protein>
    <recommendedName>
        <fullName evidence="10">FAD-binding domain-containing protein</fullName>
    </recommendedName>
</protein>
<dbReference type="Pfam" id="PF07976">
    <property type="entry name" value="Phe_hydrox_dim"/>
    <property type="match status" value="1"/>
</dbReference>
<organism evidence="8 9">
    <name type="scientific">Modicella reniformis</name>
    <dbReference type="NCBI Taxonomy" id="1440133"/>
    <lineage>
        <taxon>Eukaryota</taxon>
        <taxon>Fungi</taxon>
        <taxon>Fungi incertae sedis</taxon>
        <taxon>Mucoromycota</taxon>
        <taxon>Mortierellomycotina</taxon>
        <taxon>Mortierellomycetes</taxon>
        <taxon>Mortierellales</taxon>
        <taxon>Mortierellaceae</taxon>
        <taxon>Modicella</taxon>
    </lineage>
</organism>